<evidence type="ECO:0000313" key="2">
    <source>
        <dbReference type="EMBL" id="TYC48803.1"/>
    </source>
</evidence>
<keyword evidence="3" id="KW-1185">Reference proteome</keyword>
<dbReference type="Proteomes" id="UP000371977">
    <property type="component" value="Unassembled WGS sequence"/>
</dbReference>
<sequence>MSQEDNAKIIFDYLVGTDGWSKEAAAGILGNMQSESGIVPDIWESGQIGNMNVGYGLVQWTPASKYITWAQNQGLNYKDIYSQLKRIQWEVNNNQQWINANMSFKQFTQRAVSPEDSAFLFIRYYERPLNPNQPARQTQARYWYEKFKNDVISQKKNEVYKMFLFKADIATVYGDQNAVYLLADGVIISIDPGNAFNDMKAAGIPFAVLTKMNTEALIAGHGGVK</sequence>
<organism evidence="2 3">
    <name type="scientific">Weissella muntiaci</name>
    <dbReference type="NCBI Taxonomy" id="2508881"/>
    <lineage>
        <taxon>Bacteria</taxon>
        <taxon>Bacillati</taxon>
        <taxon>Bacillota</taxon>
        <taxon>Bacilli</taxon>
        <taxon>Lactobacillales</taxon>
        <taxon>Lactobacillaceae</taxon>
        <taxon>Weissella</taxon>
    </lineage>
</organism>
<dbReference type="RefSeq" id="WP_148623041.1">
    <property type="nucleotide sequence ID" value="NZ_SDGZ01000016.1"/>
</dbReference>
<evidence type="ECO:0000259" key="1">
    <source>
        <dbReference type="Pfam" id="PF18013"/>
    </source>
</evidence>
<feature type="domain" description="Phage tail lysozyme" evidence="1">
    <location>
        <begin position="5"/>
        <end position="147"/>
    </location>
</feature>
<gene>
    <name evidence="2" type="ORF">ESZ50_07960</name>
</gene>
<dbReference type="InterPro" id="IPR041219">
    <property type="entry name" value="Phage_lysozyme2"/>
</dbReference>
<dbReference type="OrthoDB" id="9805070at2"/>
<comment type="caution">
    <text evidence="2">The sequence shown here is derived from an EMBL/GenBank/DDBJ whole genome shotgun (WGS) entry which is preliminary data.</text>
</comment>
<reference evidence="2 3" key="1">
    <citation type="submission" date="2019-01" db="EMBL/GenBank/DDBJ databases">
        <title>Weissella sp. nov., a novel lactic acid bacterium isolated from animal feces.</title>
        <authorList>
            <person name="Wang L.-T."/>
        </authorList>
    </citation>
    <scope>NUCLEOTIDE SEQUENCE [LARGE SCALE GENOMIC DNA]</scope>
    <source>
        <strain evidence="2 3">8H-2</strain>
    </source>
</reference>
<accession>A0A6C2C5K9</accession>
<evidence type="ECO:0000313" key="3">
    <source>
        <dbReference type="Proteomes" id="UP000371977"/>
    </source>
</evidence>
<dbReference type="AlphaFoldDB" id="A0A6C2C5K9"/>
<name>A0A6C2C5K9_9LACO</name>
<dbReference type="Pfam" id="PF18013">
    <property type="entry name" value="Phage_lysozyme2"/>
    <property type="match status" value="1"/>
</dbReference>
<dbReference type="Gene3D" id="1.10.530.10">
    <property type="match status" value="1"/>
</dbReference>
<dbReference type="EMBL" id="SDGZ01000016">
    <property type="protein sequence ID" value="TYC48803.1"/>
    <property type="molecule type" value="Genomic_DNA"/>
</dbReference>
<protein>
    <recommendedName>
        <fullName evidence="1">Phage tail lysozyme domain-containing protein</fullName>
    </recommendedName>
</protein>
<proteinExistence type="predicted"/>